<protein>
    <submittedName>
        <fullName evidence="1">Uncharacterized protein</fullName>
    </submittedName>
</protein>
<sequence>MIDNRRAGPAEQPGFQLLPLALLCLDFQVESRGGEFVHQSLPEPIFQRGYRAADQIEADPARTRLQEPVELFPPPDVRGL</sequence>
<reference evidence="2" key="1">
    <citation type="journal article" date="2019" name="Int. J. Syst. Evol. Microbiol.">
        <title>The Global Catalogue of Microorganisms (GCM) 10K type strain sequencing project: providing services to taxonomists for standard genome sequencing and annotation.</title>
        <authorList>
            <consortium name="The Broad Institute Genomics Platform"/>
            <consortium name="The Broad Institute Genome Sequencing Center for Infectious Disease"/>
            <person name="Wu L."/>
            <person name="Ma J."/>
        </authorList>
    </citation>
    <scope>NUCLEOTIDE SEQUENCE [LARGE SCALE GENOMIC DNA]</scope>
    <source>
        <strain evidence="2">JCM 16924</strain>
    </source>
</reference>
<proteinExistence type="predicted"/>
<keyword evidence="2" id="KW-1185">Reference proteome</keyword>
<gene>
    <name evidence="1" type="ORF">GCM10022232_89030</name>
</gene>
<accession>A0ABP7TPJ1</accession>
<dbReference type="EMBL" id="BAAAZX010000047">
    <property type="protein sequence ID" value="GAA4029402.1"/>
    <property type="molecule type" value="Genomic_DNA"/>
</dbReference>
<evidence type="ECO:0000313" key="1">
    <source>
        <dbReference type="EMBL" id="GAA4029402.1"/>
    </source>
</evidence>
<comment type="caution">
    <text evidence="1">The sequence shown here is derived from an EMBL/GenBank/DDBJ whole genome shotgun (WGS) entry which is preliminary data.</text>
</comment>
<evidence type="ECO:0000313" key="2">
    <source>
        <dbReference type="Proteomes" id="UP001500456"/>
    </source>
</evidence>
<name>A0ABP7TPJ1_9ACTN</name>
<organism evidence="1 2">
    <name type="scientific">Streptomyces plumbiresistens</name>
    <dbReference type="NCBI Taxonomy" id="511811"/>
    <lineage>
        <taxon>Bacteria</taxon>
        <taxon>Bacillati</taxon>
        <taxon>Actinomycetota</taxon>
        <taxon>Actinomycetes</taxon>
        <taxon>Kitasatosporales</taxon>
        <taxon>Streptomycetaceae</taxon>
        <taxon>Streptomyces</taxon>
    </lineage>
</organism>
<dbReference type="Proteomes" id="UP001500456">
    <property type="component" value="Unassembled WGS sequence"/>
</dbReference>